<reference evidence="1" key="1">
    <citation type="submission" date="2021-01" db="EMBL/GenBank/DDBJ databases">
        <title>A chromosome-scale assembly of European eel, Anguilla anguilla.</title>
        <authorList>
            <person name="Henkel C."/>
            <person name="Jong-Raadsen S.A."/>
            <person name="Dufour S."/>
            <person name="Weltzien F.-A."/>
            <person name="Palstra A.P."/>
            <person name="Pelster B."/>
            <person name="Spaink H.P."/>
            <person name="Van Den Thillart G.E."/>
            <person name="Jansen H."/>
            <person name="Zahm M."/>
            <person name="Klopp C."/>
            <person name="Cedric C."/>
            <person name="Louis A."/>
            <person name="Berthelot C."/>
            <person name="Parey E."/>
            <person name="Roest Crollius H."/>
            <person name="Montfort J."/>
            <person name="Robinson-Rechavi M."/>
            <person name="Bucao C."/>
            <person name="Bouchez O."/>
            <person name="Gislard M."/>
            <person name="Lluch J."/>
            <person name="Milhes M."/>
            <person name="Lampietro C."/>
            <person name="Lopez Roques C."/>
            <person name="Donnadieu C."/>
            <person name="Braasch I."/>
            <person name="Desvignes T."/>
            <person name="Postlethwait J."/>
            <person name="Bobe J."/>
            <person name="Guiguen Y."/>
            <person name="Dirks R."/>
        </authorList>
    </citation>
    <scope>NUCLEOTIDE SEQUENCE</scope>
    <source>
        <strain evidence="1">Tag_6206</strain>
        <tissue evidence="1">Liver</tissue>
    </source>
</reference>
<proteinExistence type="predicted"/>
<accession>A0A9D3LL61</accession>
<protein>
    <submittedName>
        <fullName evidence="1">Uncharacterized protein</fullName>
    </submittedName>
</protein>
<keyword evidence="2" id="KW-1185">Reference proteome</keyword>
<name>A0A9D3LL61_ANGAN</name>
<gene>
    <name evidence="1" type="ORF">ANANG_G00297490</name>
</gene>
<comment type="caution">
    <text evidence="1">The sequence shown here is derived from an EMBL/GenBank/DDBJ whole genome shotgun (WGS) entry which is preliminary data.</text>
</comment>
<evidence type="ECO:0000313" key="2">
    <source>
        <dbReference type="Proteomes" id="UP001044222"/>
    </source>
</evidence>
<dbReference type="EMBL" id="JAFIRN010000017">
    <property type="protein sequence ID" value="KAG5833027.1"/>
    <property type="molecule type" value="Genomic_DNA"/>
</dbReference>
<feature type="non-terminal residue" evidence="1">
    <location>
        <position position="1"/>
    </location>
</feature>
<organism evidence="1 2">
    <name type="scientific">Anguilla anguilla</name>
    <name type="common">European freshwater eel</name>
    <name type="synonym">Muraena anguilla</name>
    <dbReference type="NCBI Taxonomy" id="7936"/>
    <lineage>
        <taxon>Eukaryota</taxon>
        <taxon>Metazoa</taxon>
        <taxon>Chordata</taxon>
        <taxon>Craniata</taxon>
        <taxon>Vertebrata</taxon>
        <taxon>Euteleostomi</taxon>
        <taxon>Actinopterygii</taxon>
        <taxon>Neopterygii</taxon>
        <taxon>Teleostei</taxon>
        <taxon>Anguilliformes</taxon>
        <taxon>Anguillidae</taxon>
        <taxon>Anguilla</taxon>
    </lineage>
</organism>
<sequence>MCMNCFIKVHFIVCKTSHLHAGSSAVKKACAAPPWSSSLQTGWSSSSQGCTLGTSRAPHCHLQAKKGTASSEPPPTIDQDCVATFSNNTCL</sequence>
<evidence type="ECO:0000313" key="1">
    <source>
        <dbReference type="EMBL" id="KAG5833027.1"/>
    </source>
</evidence>
<dbReference type="AlphaFoldDB" id="A0A9D3LL61"/>
<dbReference type="Proteomes" id="UP001044222">
    <property type="component" value="Chromosome 17"/>
</dbReference>